<keyword evidence="4 6" id="KW-1133">Transmembrane helix</keyword>
<dbReference type="STRING" id="146020.RMCB_2185"/>
<evidence type="ECO:0000313" key="8">
    <source>
        <dbReference type="EMBL" id="GAS88089.1"/>
    </source>
</evidence>
<evidence type="ECO:0000256" key="5">
    <source>
        <dbReference type="ARBA" id="ARBA00023136"/>
    </source>
</evidence>
<gene>
    <name evidence="8" type="ORF">RMCB_2185</name>
</gene>
<evidence type="ECO:0000313" key="9">
    <source>
        <dbReference type="Proteomes" id="UP000069620"/>
    </source>
</evidence>
<name>A0A100VY03_9MYCO</name>
<feature type="transmembrane region" description="Helical" evidence="6">
    <location>
        <begin position="185"/>
        <end position="206"/>
    </location>
</feature>
<organism evidence="8 9">
    <name type="scientific">Mycolicibacterium brisbanense</name>
    <dbReference type="NCBI Taxonomy" id="146020"/>
    <lineage>
        <taxon>Bacteria</taxon>
        <taxon>Bacillati</taxon>
        <taxon>Actinomycetota</taxon>
        <taxon>Actinomycetes</taxon>
        <taxon>Mycobacteriales</taxon>
        <taxon>Mycobacteriaceae</taxon>
        <taxon>Mycolicibacterium</taxon>
    </lineage>
</organism>
<evidence type="ECO:0000256" key="2">
    <source>
        <dbReference type="ARBA" id="ARBA00007362"/>
    </source>
</evidence>
<feature type="domain" description="EamA" evidence="7">
    <location>
        <begin position="155"/>
        <end position="288"/>
    </location>
</feature>
<evidence type="ECO:0000256" key="6">
    <source>
        <dbReference type="SAM" id="Phobius"/>
    </source>
</evidence>
<keyword evidence="9" id="KW-1185">Reference proteome</keyword>
<feature type="transmembrane region" description="Helical" evidence="6">
    <location>
        <begin position="34"/>
        <end position="51"/>
    </location>
</feature>
<keyword evidence="3 6" id="KW-0812">Transmembrane</keyword>
<feature type="transmembrane region" description="Helical" evidence="6">
    <location>
        <begin position="212"/>
        <end position="235"/>
    </location>
</feature>
<comment type="similarity">
    <text evidence="2">Belongs to the EamA transporter family.</text>
</comment>
<feature type="transmembrane region" description="Helical" evidence="6">
    <location>
        <begin position="90"/>
        <end position="111"/>
    </location>
</feature>
<dbReference type="Proteomes" id="UP000069620">
    <property type="component" value="Unassembled WGS sequence"/>
</dbReference>
<protein>
    <recommendedName>
        <fullName evidence="7">EamA domain-containing protein</fullName>
    </recommendedName>
</protein>
<feature type="transmembrane region" description="Helical" evidence="6">
    <location>
        <begin position="123"/>
        <end position="141"/>
    </location>
</feature>
<comment type="caution">
    <text evidence="8">The sequence shown here is derived from an EMBL/GenBank/DDBJ whole genome shotgun (WGS) entry which is preliminary data.</text>
</comment>
<dbReference type="InterPro" id="IPR037185">
    <property type="entry name" value="EmrE-like"/>
</dbReference>
<keyword evidence="5 6" id="KW-0472">Membrane</keyword>
<dbReference type="GO" id="GO:0016020">
    <property type="term" value="C:membrane"/>
    <property type="evidence" value="ECO:0007669"/>
    <property type="project" value="UniProtKB-SubCell"/>
</dbReference>
<sequence>MTPRTTGMVAIVVASLLWGTTGTASALAPAVSAITVGAGAMGIGGLLQIAFSRRALFRDRTTLLARYRLVMFGGVCVALYPLAFYSSMRIGGVALGCVVSLASAPLASAVIERLCDGRALTRQWAVACGFGIAGSALLSLSRHSGAGSGAHSAVLGVVLGLAAGGSYAGYAWAMRRLMDDGTSRGASAAAVLGLGGILLMPVFAATAGRAVVTYPGIVVIAYLAVLPMFLGYVLFSYGLARVGATSATTITLVEPAAATVLSMVILHETVGTVGWLGVALIAAALVVLALPGVSALPGRAANRLGGQPHDAVGSPRCADVPTSR</sequence>
<feature type="domain" description="EamA" evidence="7">
    <location>
        <begin position="6"/>
        <end position="139"/>
    </location>
</feature>
<feature type="transmembrane region" description="Helical" evidence="6">
    <location>
        <begin position="153"/>
        <end position="173"/>
    </location>
</feature>
<proteinExistence type="inferred from homology"/>
<evidence type="ECO:0000256" key="3">
    <source>
        <dbReference type="ARBA" id="ARBA00022692"/>
    </source>
</evidence>
<accession>A0A100VY03</accession>
<dbReference type="PANTHER" id="PTHR32322">
    <property type="entry name" value="INNER MEMBRANE TRANSPORTER"/>
    <property type="match status" value="1"/>
</dbReference>
<dbReference type="RefSeq" id="WP_084388419.1">
    <property type="nucleotide sequence ID" value="NZ_BCSX01000021.1"/>
</dbReference>
<evidence type="ECO:0000259" key="7">
    <source>
        <dbReference type="Pfam" id="PF00892"/>
    </source>
</evidence>
<feature type="transmembrane region" description="Helical" evidence="6">
    <location>
        <begin position="63"/>
        <end position="84"/>
    </location>
</feature>
<comment type="subcellular location">
    <subcellularLocation>
        <location evidence="1">Membrane</location>
        <topology evidence="1">Multi-pass membrane protein</topology>
    </subcellularLocation>
</comment>
<dbReference type="PANTHER" id="PTHR32322:SF2">
    <property type="entry name" value="EAMA DOMAIN-CONTAINING PROTEIN"/>
    <property type="match status" value="1"/>
</dbReference>
<evidence type="ECO:0000256" key="4">
    <source>
        <dbReference type="ARBA" id="ARBA00022989"/>
    </source>
</evidence>
<dbReference type="AlphaFoldDB" id="A0A100VY03"/>
<reference evidence="9" key="1">
    <citation type="journal article" date="2016" name="Genome Announc.">
        <title>Draft Genome Sequences of Five Rapidly Growing Mycobacterium Species, M. thermoresistibile, M. fortuitum subsp. acetamidolyticum, M. canariasense, M. brisbanense, and M. novocastrense.</title>
        <authorList>
            <person name="Katahira K."/>
            <person name="Ogura Y."/>
            <person name="Gotoh Y."/>
            <person name="Hayashi T."/>
        </authorList>
    </citation>
    <scope>NUCLEOTIDE SEQUENCE [LARGE SCALE GENOMIC DNA]</scope>
    <source>
        <strain evidence="9">JCM15654</strain>
    </source>
</reference>
<feature type="transmembrane region" description="Helical" evidence="6">
    <location>
        <begin position="273"/>
        <end position="293"/>
    </location>
</feature>
<dbReference type="InterPro" id="IPR050638">
    <property type="entry name" value="AA-Vitamin_Transporters"/>
</dbReference>
<reference evidence="9" key="2">
    <citation type="submission" date="2016-02" db="EMBL/GenBank/DDBJ databases">
        <title>Draft genome sequence of five rapidly growing Mycobacterium species.</title>
        <authorList>
            <person name="Katahira K."/>
            <person name="Gotou Y."/>
            <person name="Iida K."/>
            <person name="Ogura Y."/>
            <person name="Hayashi T."/>
        </authorList>
    </citation>
    <scope>NUCLEOTIDE SEQUENCE [LARGE SCALE GENOMIC DNA]</scope>
    <source>
        <strain evidence="9">JCM15654</strain>
    </source>
</reference>
<dbReference type="EMBL" id="BCSX01000021">
    <property type="protein sequence ID" value="GAS88089.1"/>
    <property type="molecule type" value="Genomic_DNA"/>
</dbReference>
<dbReference type="InterPro" id="IPR000620">
    <property type="entry name" value="EamA_dom"/>
</dbReference>
<evidence type="ECO:0000256" key="1">
    <source>
        <dbReference type="ARBA" id="ARBA00004141"/>
    </source>
</evidence>
<feature type="transmembrane region" description="Helical" evidence="6">
    <location>
        <begin position="247"/>
        <end position="267"/>
    </location>
</feature>
<dbReference type="SUPFAM" id="SSF103481">
    <property type="entry name" value="Multidrug resistance efflux transporter EmrE"/>
    <property type="match status" value="2"/>
</dbReference>
<dbReference type="Pfam" id="PF00892">
    <property type="entry name" value="EamA"/>
    <property type="match status" value="2"/>
</dbReference>